<accession>A0A1R1YBG9</accession>
<keyword evidence="3" id="KW-1185">Reference proteome</keyword>
<gene>
    <name evidence="2" type="ORF">AYI69_g4699</name>
</gene>
<sequence>MMDQEDINRLSVSQYQVMKLTGIIKELLCEMERNADPEDPNSTTELRLRTMRFLFTEIASTIAQRRFDGLIKDLERLPEREQRSTPGFAISFAGASSKPEEAKPAEVAPHPAASNNCSAQSIICDKCRNRGWRYQ</sequence>
<evidence type="ECO:0000313" key="3">
    <source>
        <dbReference type="Proteomes" id="UP000187429"/>
    </source>
</evidence>
<dbReference type="AlphaFoldDB" id="A0A1R1YBG9"/>
<feature type="region of interest" description="Disordered" evidence="1">
    <location>
        <begin position="85"/>
        <end position="116"/>
    </location>
</feature>
<organism evidence="2 3">
    <name type="scientific">Smittium culicis</name>
    <dbReference type="NCBI Taxonomy" id="133412"/>
    <lineage>
        <taxon>Eukaryota</taxon>
        <taxon>Fungi</taxon>
        <taxon>Fungi incertae sedis</taxon>
        <taxon>Zoopagomycota</taxon>
        <taxon>Kickxellomycotina</taxon>
        <taxon>Harpellomycetes</taxon>
        <taxon>Harpellales</taxon>
        <taxon>Legeriomycetaceae</taxon>
        <taxon>Smittium</taxon>
    </lineage>
</organism>
<evidence type="ECO:0000256" key="1">
    <source>
        <dbReference type="SAM" id="MobiDB-lite"/>
    </source>
</evidence>
<reference evidence="3" key="1">
    <citation type="submission" date="2017-01" db="EMBL/GenBank/DDBJ databases">
        <authorList>
            <person name="Wang Y."/>
            <person name="White M."/>
            <person name="Kvist S."/>
            <person name="Moncalvo J.-M."/>
        </authorList>
    </citation>
    <scope>NUCLEOTIDE SEQUENCE [LARGE SCALE GENOMIC DNA]</scope>
    <source>
        <strain evidence="3">ID-206-W2</strain>
    </source>
</reference>
<comment type="caution">
    <text evidence="2">The sequence shown here is derived from an EMBL/GenBank/DDBJ whole genome shotgun (WGS) entry which is preliminary data.</text>
</comment>
<name>A0A1R1YBG9_9FUNG</name>
<protein>
    <submittedName>
        <fullName evidence="2">Uncharacterized protein</fullName>
    </submittedName>
</protein>
<dbReference type="EMBL" id="LSSM01001867">
    <property type="protein sequence ID" value="OMJ24252.1"/>
    <property type="molecule type" value="Genomic_DNA"/>
</dbReference>
<proteinExistence type="predicted"/>
<dbReference type="Proteomes" id="UP000187429">
    <property type="component" value="Unassembled WGS sequence"/>
</dbReference>
<evidence type="ECO:0000313" key="2">
    <source>
        <dbReference type="EMBL" id="OMJ24252.1"/>
    </source>
</evidence>